<feature type="region of interest" description="Disordered" evidence="1">
    <location>
        <begin position="37"/>
        <end position="56"/>
    </location>
</feature>
<dbReference type="InterPro" id="IPR024079">
    <property type="entry name" value="MetalloPept_cat_dom_sf"/>
</dbReference>
<feature type="signal peptide" evidence="3">
    <location>
        <begin position="1"/>
        <end position="28"/>
    </location>
</feature>
<proteinExistence type="predicted"/>
<dbReference type="Gene3D" id="3.40.390.10">
    <property type="entry name" value="Collagenase (Catalytic Domain)"/>
    <property type="match status" value="1"/>
</dbReference>
<keyword evidence="2" id="KW-0812">Transmembrane</keyword>
<feature type="transmembrane region" description="Helical" evidence="2">
    <location>
        <begin position="355"/>
        <end position="378"/>
    </location>
</feature>
<keyword evidence="2" id="KW-1133">Transmembrane helix</keyword>
<name>A0ABY7UJE0_9CORY</name>
<evidence type="ECO:0000313" key="4">
    <source>
        <dbReference type="EMBL" id="WCZ37653.1"/>
    </source>
</evidence>
<sequence length="379" mass="39990">MRAQTRTAVAAALTAAVAFFGIAPTASANEILVEPAPAAADEQRLPDADGDGLPDEWETNGVVLRDGTEIPLPDWGADPHRPDLFLQLNWMEDGNGRSFAPSAAILQDLVDLFDAHGIALHIDAGDVYTNIPNYGKPFGGETLAYTQNYFEGQVPAARLLNDIDQRLGERQNIFRVGVIGDNTERGSLAVGTALVSDNAFYVAAGKLETQEQLRNAILHELGHTLGLRHGGAREATGTVHTSTPVNPDYRSVMNYQYLTSTFNYSEKPYTVNGAEGPVAVPADWDALQLRTQRLGHAAQSVGARATSHGAVAAEKKPQRNDAPKATPKAPTTTTTTPAVAETATTVNINAVLGPVLALLAVAGIGAAGVYALNALGVLK</sequence>
<feature type="chain" id="PRO_5045779952" evidence="3">
    <location>
        <begin position="29"/>
        <end position="379"/>
    </location>
</feature>
<evidence type="ECO:0000313" key="5">
    <source>
        <dbReference type="Proteomes" id="UP001218071"/>
    </source>
</evidence>
<dbReference type="EMBL" id="CP063194">
    <property type="protein sequence ID" value="WCZ37653.1"/>
    <property type="molecule type" value="Genomic_DNA"/>
</dbReference>
<keyword evidence="3" id="KW-0732">Signal</keyword>
<keyword evidence="5" id="KW-1185">Reference proteome</keyword>
<reference evidence="4 5" key="1">
    <citation type="submission" date="2020-10" db="EMBL/GenBank/DDBJ databases">
        <title>Complete genome sequence of Corynebacterium jeddahense DSM 45997, type strain of Corynebacterium jeddahense.</title>
        <authorList>
            <person name="Busche T."/>
            <person name="Kalinowski J."/>
            <person name="Ruckert C."/>
        </authorList>
    </citation>
    <scope>NUCLEOTIDE SEQUENCE [LARGE SCALE GENOMIC DNA]</scope>
    <source>
        <strain evidence="4 5">DSM 45997</strain>
    </source>
</reference>
<dbReference type="Proteomes" id="UP001218071">
    <property type="component" value="Chromosome"/>
</dbReference>
<keyword evidence="2" id="KW-0472">Membrane</keyword>
<accession>A0ABY7UJE0</accession>
<evidence type="ECO:0000256" key="3">
    <source>
        <dbReference type="SAM" id="SignalP"/>
    </source>
</evidence>
<evidence type="ECO:0000256" key="1">
    <source>
        <dbReference type="SAM" id="MobiDB-lite"/>
    </source>
</evidence>
<feature type="compositionally biased region" description="Basic and acidic residues" evidence="1">
    <location>
        <begin position="313"/>
        <end position="322"/>
    </location>
</feature>
<organism evidence="4 5">
    <name type="scientific">Corynebacterium jeddahense</name>
    <dbReference type="NCBI Taxonomy" id="1414719"/>
    <lineage>
        <taxon>Bacteria</taxon>
        <taxon>Bacillati</taxon>
        <taxon>Actinomycetota</taxon>
        <taxon>Actinomycetes</taxon>
        <taxon>Mycobacteriales</taxon>
        <taxon>Corynebacteriaceae</taxon>
        <taxon>Corynebacterium</taxon>
    </lineage>
</organism>
<dbReference type="RefSeq" id="WP_052333715.1">
    <property type="nucleotide sequence ID" value="NZ_CBYN010000011.1"/>
</dbReference>
<gene>
    <name evidence="4" type="ORF">CJEDD_00060</name>
</gene>
<evidence type="ECO:0000256" key="2">
    <source>
        <dbReference type="SAM" id="Phobius"/>
    </source>
</evidence>
<dbReference type="SUPFAM" id="SSF55486">
    <property type="entry name" value="Metalloproteases ('zincins'), catalytic domain"/>
    <property type="match status" value="1"/>
</dbReference>
<feature type="compositionally biased region" description="Low complexity" evidence="1">
    <location>
        <begin position="323"/>
        <end position="337"/>
    </location>
</feature>
<feature type="region of interest" description="Disordered" evidence="1">
    <location>
        <begin position="299"/>
        <end position="337"/>
    </location>
</feature>
<protein>
    <submittedName>
        <fullName evidence="4">Uncharacterized protein</fullName>
    </submittedName>
</protein>